<sequence length="98" mass="11167">MRKYMNSVCYDHIEAFAFIENIFANNLRPFSGNDIVLNSGKDKRLETLVDADLKGDYNKEEVEQLIQVALLCTQDSPLARPRMSEVIRMLEGDGLAEK</sequence>
<keyword evidence="2" id="KW-0547">Nucleotide-binding</keyword>
<keyword evidence="3" id="KW-0418">Kinase</keyword>
<evidence type="ECO:0000313" key="6">
    <source>
        <dbReference type="Proteomes" id="UP001359559"/>
    </source>
</evidence>
<gene>
    <name evidence="5" type="ORF">RJT34_04123</name>
</gene>
<evidence type="ECO:0000256" key="3">
    <source>
        <dbReference type="ARBA" id="ARBA00022777"/>
    </source>
</evidence>
<proteinExistence type="predicted"/>
<evidence type="ECO:0000256" key="4">
    <source>
        <dbReference type="ARBA" id="ARBA00022840"/>
    </source>
</evidence>
<reference evidence="5 6" key="1">
    <citation type="submission" date="2024-01" db="EMBL/GenBank/DDBJ databases">
        <title>The genomes of 5 underutilized Papilionoideae crops provide insights into root nodulation and disease resistance.</title>
        <authorList>
            <person name="Yuan L."/>
        </authorList>
    </citation>
    <scope>NUCLEOTIDE SEQUENCE [LARGE SCALE GENOMIC DNA]</scope>
    <source>
        <strain evidence="5">LY-2023</strain>
        <tissue evidence="5">Leaf</tissue>
    </source>
</reference>
<keyword evidence="4" id="KW-0067">ATP-binding</keyword>
<dbReference type="GO" id="GO:0005524">
    <property type="term" value="F:ATP binding"/>
    <property type="evidence" value="ECO:0007669"/>
    <property type="project" value="UniProtKB-KW"/>
</dbReference>
<name>A0AAN9KNH0_CLITE</name>
<keyword evidence="1" id="KW-0808">Transferase</keyword>
<evidence type="ECO:0000256" key="1">
    <source>
        <dbReference type="ARBA" id="ARBA00022679"/>
    </source>
</evidence>
<dbReference type="Gene3D" id="1.10.510.10">
    <property type="entry name" value="Transferase(Phosphotransferase) domain 1"/>
    <property type="match status" value="1"/>
</dbReference>
<dbReference type="PANTHER" id="PTHR47973">
    <property type="entry name" value="CYSTEINE-RICH RECEPTOR-LIKE PROTEIN KINASE 3"/>
    <property type="match status" value="1"/>
</dbReference>
<dbReference type="InterPro" id="IPR052059">
    <property type="entry name" value="CR_Ser/Thr_kinase"/>
</dbReference>
<dbReference type="EMBL" id="JAYKXN010000001">
    <property type="protein sequence ID" value="KAK7319402.1"/>
    <property type="molecule type" value="Genomic_DNA"/>
</dbReference>
<dbReference type="GO" id="GO:0016301">
    <property type="term" value="F:kinase activity"/>
    <property type="evidence" value="ECO:0007669"/>
    <property type="project" value="UniProtKB-KW"/>
</dbReference>
<accession>A0AAN9KNH0</accession>
<keyword evidence="6" id="KW-1185">Reference proteome</keyword>
<dbReference type="AlphaFoldDB" id="A0AAN9KNH0"/>
<organism evidence="5 6">
    <name type="scientific">Clitoria ternatea</name>
    <name type="common">Butterfly pea</name>
    <dbReference type="NCBI Taxonomy" id="43366"/>
    <lineage>
        <taxon>Eukaryota</taxon>
        <taxon>Viridiplantae</taxon>
        <taxon>Streptophyta</taxon>
        <taxon>Embryophyta</taxon>
        <taxon>Tracheophyta</taxon>
        <taxon>Spermatophyta</taxon>
        <taxon>Magnoliopsida</taxon>
        <taxon>eudicotyledons</taxon>
        <taxon>Gunneridae</taxon>
        <taxon>Pentapetalae</taxon>
        <taxon>rosids</taxon>
        <taxon>fabids</taxon>
        <taxon>Fabales</taxon>
        <taxon>Fabaceae</taxon>
        <taxon>Papilionoideae</taxon>
        <taxon>50 kb inversion clade</taxon>
        <taxon>NPAAA clade</taxon>
        <taxon>indigoferoid/millettioid clade</taxon>
        <taxon>Phaseoleae</taxon>
        <taxon>Clitoria</taxon>
    </lineage>
</organism>
<protein>
    <submittedName>
        <fullName evidence="5">Uncharacterized protein</fullName>
    </submittedName>
</protein>
<dbReference type="Proteomes" id="UP001359559">
    <property type="component" value="Unassembled WGS sequence"/>
</dbReference>
<evidence type="ECO:0000256" key="2">
    <source>
        <dbReference type="ARBA" id="ARBA00022741"/>
    </source>
</evidence>
<comment type="caution">
    <text evidence="5">The sequence shown here is derived from an EMBL/GenBank/DDBJ whole genome shotgun (WGS) entry which is preliminary data.</text>
</comment>
<evidence type="ECO:0000313" key="5">
    <source>
        <dbReference type="EMBL" id="KAK7319402.1"/>
    </source>
</evidence>